<dbReference type="InterPro" id="IPR017970">
    <property type="entry name" value="Homeobox_CS"/>
</dbReference>
<dbReference type="PROSITE" id="PS50071">
    <property type="entry name" value="HOMEOBOX_2"/>
    <property type="match status" value="1"/>
</dbReference>
<dbReference type="PROSITE" id="PS00032">
    <property type="entry name" value="ANTENNAPEDIA"/>
    <property type="match status" value="1"/>
</dbReference>
<feature type="region of interest" description="Disordered" evidence="8">
    <location>
        <begin position="604"/>
        <end position="634"/>
    </location>
</feature>
<evidence type="ECO:0000256" key="5">
    <source>
        <dbReference type="ARBA" id="ARBA00023242"/>
    </source>
</evidence>
<gene>
    <name evidence="11" type="ORF">APZ42_033219</name>
</gene>
<sequence>MTEQYQQQQQVNLGHPESAEVTTTSLNHKAFLVGPPPLNSGPQPHHHQQQQQHPASSYLASQHNYPQSTVASHSDHSAMTNGSISAVYGYDSPDCGYYDQQDCSGVDVVVNAHHQQHQNYSNNSRPTCAMQMAVNSPVSVPIQQQSSDSYSTSSAYHPMQQHHMGQVHHQATSGTSTVHHFATNTAVADELSSPQDNNSVTGKRLVNNSVLDNCRQVSRRLAVDTCVQLSTPDASCGFSKSTSWIVCNPKKEKKQILNMDHDVNPFMFTNPWPTLPELVPNNNTDILFKYLASYHAVSTGQQQTQANTAAKDTIYPWMRETSNMNAAMKRSPFHLQTGGLTLVTSQPNNHHYGAGGGLNQLMSSSESLASPISPQPTPPISLSPEQPAKRARTAYTSAQLVELEKEFLFNRYLCRPRRIEMATLLNLTERQIKIWFQNRRMKFKKEQKGKSSGSGGDKSPSPPSCSAVTSSSHSPSPPASAATTGTAANEISGAGSPSPSLASHLSSSDPTPGSYGDAQETATLIDLPEPPTSRNVKTAANHNKQQQPSYSNPTHYDQASLSPYSGCSTGTEQESPERSCPQQSTSLLQPHHLSLSFGTDPFKYSSGGGLVTPTDDIGSPDDHHHQVQQQQQQHHNLFSTPVDSYGKHFSSFHQPAQSYAGHVPNMAYNNNNNNPAANVYGVPAASYLNVNNLGGYFGFHHQWNASAHHRAAAGYPPAGMFCGDHLQQQQQQQQQHPQQQSIDMYNAQMLSVGSSNSSPINEQPPTTPGATTPVLSGHRFPSYQYHGEMTWSPGTNHCSNATGATTPTAAASSNGPMALMECSNPLNLFSSPSAGNSGNTIAGLETTNQEAPRLAML</sequence>
<dbReference type="GO" id="GO:0045944">
    <property type="term" value="P:positive regulation of transcription by RNA polymerase II"/>
    <property type="evidence" value="ECO:0007669"/>
    <property type="project" value="UniProtKB-ARBA"/>
</dbReference>
<evidence type="ECO:0000256" key="6">
    <source>
        <dbReference type="PROSITE-ProRule" id="PRU00108"/>
    </source>
</evidence>
<accession>A0A164L921</accession>
<dbReference type="CDD" id="cd00086">
    <property type="entry name" value="homeodomain"/>
    <property type="match status" value="1"/>
</dbReference>
<feature type="region of interest" description="Disordered" evidence="8">
    <location>
        <begin position="30"/>
        <end position="77"/>
    </location>
</feature>
<dbReference type="PANTHER" id="PTHR45664">
    <property type="entry name" value="PROTEIN ZERKNUELLT 1-RELATED"/>
    <property type="match status" value="1"/>
</dbReference>
<dbReference type="PRINTS" id="PR00024">
    <property type="entry name" value="HOMEOBOX"/>
</dbReference>
<dbReference type="PROSITE" id="PS00027">
    <property type="entry name" value="HOMEOBOX_1"/>
    <property type="match status" value="1"/>
</dbReference>
<dbReference type="GO" id="GO:0000981">
    <property type="term" value="F:DNA-binding transcription factor activity, RNA polymerase II-specific"/>
    <property type="evidence" value="ECO:0007669"/>
    <property type="project" value="InterPro"/>
</dbReference>
<dbReference type="InterPro" id="IPR001356">
    <property type="entry name" value="HD"/>
</dbReference>
<feature type="DNA-binding region" description="Homeobox" evidence="6">
    <location>
        <begin position="388"/>
        <end position="447"/>
    </location>
</feature>
<feature type="compositionally biased region" description="Polar residues" evidence="8">
    <location>
        <begin position="752"/>
        <end position="774"/>
    </location>
</feature>
<dbReference type="SMART" id="SM00389">
    <property type="entry name" value="HOX"/>
    <property type="match status" value="1"/>
</dbReference>
<feature type="compositionally biased region" description="Low complexity" evidence="8">
    <location>
        <begin position="464"/>
        <end position="508"/>
    </location>
</feature>
<evidence type="ECO:0000256" key="4">
    <source>
        <dbReference type="ARBA" id="ARBA00023155"/>
    </source>
</evidence>
<dbReference type="AlphaFoldDB" id="A0A164L921"/>
<dbReference type="FunFam" id="1.10.10.60:FF:000176">
    <property type="entry name" value="pancreas/duodenum homeobox protein 1"/>
    <property type="match status" value="1"/>
</dbReference>
<dbReference type="InterPro" id="IPR020479">
    <property type="entry name" value="HD_metazoa"/>
</dbReference>
<feature type="region of interest" description="Disordered" evidence="8">
    <location>
        <begin position="752"/>
        <end position="775"/>
    </location>
</feature>
<dbReference type="OrthoDB" id="6159439at2759"/>
<evidence type="ECO:0000313" key="12">
    <source>
        <dbReference type="Proteomes" id="UP000076858"/>
    </source>
</evidence>
<evidence type="ECO:0000256" key="2">
    <source>
        <dbReference type="ARBA" id="ARBA00022473"/>
    </source>
</evidence>
<feature type="region of interest" description="Disordered" evidence="8">
    <location>
        <begin position="365"/>
        <end position="391"/>
    </location>
</feature>
<evidence type="ECO:0000259" key="9">
    <source>
        <dbReference type="PROSITE" id="PS50071"/>
    </source>
</evidence>
<dbReference type="Pfam" id="PF00046">
    <property type="entry name" value="Homeodomain"/>
    <property type="match status" value="1"/>
</dbReference>
<proteinExistence type="evidence at transcript level"/>
<evidence type="ECO:0000313" key="10">
    <source>
        <dbReference type="EMBL" id="AUX14965.1"/>
    </source>
</evidence>
<evidence type="ECO:0000256" key="8">
    <source>
        <dbReference type="SAM" id="MobiDB-lite"/>
    </source>
</evidence>
<dbReference type="STRING" id="35525.A0A164L921"/>
<comment type="subcellular location">
    <subcellularLocation>
        <location evidence="1 6 7">Nucleus</location>
    </subcellularLocation>
</comment>
<reference evidence="10" key="2">
    <citation type="journal article" date="2018" name="J. Exp. Zool. B Mol. Dev. Evol.">
        <title>Identification and Characterization of Homeobox (Hox) Genes and Conservation of the Single Hox Cluster (324.6 kb) in the Water Flea Daphnia magna.</title>
        <authorList>
            <person name="Kim D.-H."/>
            <person name="Lee B.-Y."/>
            <person name="Kim H.-S."/>
            <person name="Jeong C.-B."/>
            <person name="Hwang D.-S."/>
            <person name="Kim I.-C."/>
            <person name="Lee J.-S."/>
        </authorList>
    </citation>
    <scope>NUCLEOTIDE SEQUENCE</scope>
</reference>
<organism evidence="11 12">
    <name type="scientific">Daphnia magna</name>
    <dbReference type="NCBI Taxonomy" id="35525"/>
    <lineage>
        <taxon>Eukaryota</taxon>
        <taxon>Metazoa</taxon>
        <taxon>Ecdysozoa</taxon>
        <taxon>Arthropoda</taxon>
        <taxon>Crustacea</taxon>
        <taxon>Branchiopoda</taxon>
        <taxon>Diplostraca</taxon>
        <taxon>Cladocera</taxon>
        <taxon>Anomopoda</taxon>
        <taxon>Daphniidae</taxon>
        <taxon>Daphnia</taxon>
    </lineage>
</organism>
<dbReference type="InterPro" id="IPR009057">
    <property type="entry name" value="Homeodomain-like_sf"/>
</dbReference>
<evidence type="ECO:0000256" key="7">
    <source>
        <dbReference type="RuleBase" id="RU000682"/>
    </source>
</evidence>
<reference evidence="11 12" key="1">
    <citation type="submission" date="2016-03" db="EMBL/GenBank/DDBJ databases">
        <title>EvidentialGene: Evidence-directed Construction of Genes on Genomes.</title>
        <authorList>
            <person name="Gilbert D.G."/>
            <person name="Choi J.-H."/>
            <person name="Mockaitis K."/>
            <person name="Colbourne J."/>
            <person name="Pfrender M."/>
        </authorList>
    </citation>
    <scope>NUCLEOTIDE SEQUENCE [LARGE SCALE GENOMIC DNA]</scope>
    <source>
        <strain evidence="11 12">Xinb3</strain>
        <tissue evidence="11">Complete organism</tissue>
    </source>
</reference>
<dbReference type="GO" id="GO:0048513">
    <property type="term" value="P:animal organ development"/>
    <property type="evidence" value="ECO:0007669"/>
    <property type="project" value="UniProtKB-ARBA"/>
</dbReference>
<keyword evidence="3 6" id="KW-0238">DNA-binding</keyword>
<keyword evidence="5 6" id="KW-0539">Nucleus</keyword>
<dbReference type="Proteomes" id="UP000076858">
    <property type="component" value="Unassembled WGS sequence"/>
</dbReference>
<dbReference type="GO" id="GO:0000978">
    <property type="term" value="F:RNA polymerase II cis-regulatory region sequence-specific DNA binding"/>
    <property type="evidence" value="ECO:0007669"/>
    <property type="project" value="TreeGrafter"/>
</dbReference>
<feature type="domain" description="Homeobox" evidence="9">
    <location>
        <begin position="386"/>
        <end position="446"/>
    </location>
</feature>
<dbReference type="SUPFAM" id="SSF46689">
    <property type="entry name" value="Homeodomain-like"/>
    <property type="match status" value="1"/>
</dbReference>
<keyword evidence="12" id="KW-1185">Reference proteome</keyword>
<name>A0A164L921_9CRUS</name>
<feature type="compositionally biased region" description="Polar residues" evidence="8">
    <location>
        <begin position="532"/>
        <end position="573"/>
    </location>
</feature>
<dbReference type="Gene3D" id="1.10.10.60">
    <property type="entry name" value="Homeodomain-like"/>
    <property type="match status" value="1"/>
</dbReference>
<feature type="compositionally biased region" description="Polar residues" evidence="8">
    <location>
        <begin position="58"/>
        <end position="77"/>
    </location>
</feature>
<evidence type="ECO:0000313" key="11">
    <source>
        <dbReference type="EMBL" id="KZS03900.1"/>
    </source>
</evidence>
<dbReference type="EMBL" id="LRGB01003163">
    <property type="protein sequence ID" value="KZS03900.1"/>
    <property type="molecule type" value="Genomic_DNA"/>
</dbReference>
<feature type="region of interest" description="Disordered" evidence="8">
    <location>
        <begin position="445"/>
        <end position="585"/>
    </location>
</feature>
<evidence type="ECO:0000256" key="1">
    <source>
        <dbReference type="ARBA" id="ARBA00004123"/>
    </source>
</evidence>
<keyword evidence="4 6" id="KW-0371">Homeobox</keyword>
<protein>
    <submittedName>
        <fullName evidence="11">Homeobox BarH 2-like protein</fullName>
    </submittedName>
    <submittedName>
        <fullName evidence="10">Zen protein</fullName>
    </submittedName>
</protein>
<dbReference type="GO" id="GO:0005634">
    <property type="term" value="C:nucleus"/>
    <property type="evidence" value="ECO:0007669"/>
    <property type="project" value="UniProtKB-SubCell"/>
</dbReference>
<dbReference type="InterPro" id="IPR001827">
    <property type="entry name" value="Homeobox_Antennapedia_CS"/>
</dbReference>
<evidence type="ECO:0000256" key="3">
    <source>
        <dbReference type="ARBA" id="ARBA00023125"/>
    </source>
</evidence>
<keyword evidence="2" id="KW-0217">Developmental protein</keyword>
<dbReference type="EMBL" id="MF497316">
    <property type="protein sequence ID" value="AUX14965.1"/>
    <property type="molecule type" value="mRNA"/>
</dbReference>
<dbReference type="PANTHER" id="PTHR45664:SF12">
    <property type="entry name" value="PANCREAS_DUODENUM HOMEOBOX PROTEIN 1"/>
    <property type="match status" value="1"/>
</dbReference>